<dbReference type="PROSITE" id="PS50893">
    <property type="entry name" value="ABC_TRANSPORTER_2"/>
    <property type="match status" value="1"/>
</dbReference>
<evidence type="ECO:0000256" key="2">
    <source>
        <dbReference type="ARBA" id="ARBA00022475"/>
    </source>
</evidence>
<dbReference type="PANTHER" id="PTHR42781">
    <property type="entry name" value="SPERMIDINE/PUTRESCINE IMPORT ATP-BINDING PROTEIN POTA"/>
    <property type="match status" value="1"/>
</dbReference>
<dbReference type="GO" id="GO:0005524">
    <property type="term" value="F:ATP binding"/>
    <property type="evidence" value="ECO:0007669"/>
    <property type="project" value="UniProtKB-KW"/>
</dbReference>
<comment type="similarity">
    <text evidence="7">Belongs to the ABC transporter superfamily. Spermidine/putrescine importer (TC 3.A.1.11.1) family.</text>
</comment>
<dbReference type="SUPFAM" id="SSF52540">
    <property type="entry name" value="P-loop containing nucleoside triphosphate hydrolases"/>
    <property type="match status" value="1"/>
</dbReference>
<dbReference type="InterPro" id="IPR027417">
    <property type="entry name" value="P-loop_NTPase"/>
</dbReference>
<dbReference type="Gene3D" id="2.40.50.100">
    <property type="match status" value="1"/>
</dbReference>
<evidence type="ECO:0000259" key="8">
    <source>
        <dbReference type="PROSITE" id="PS50893"/>
    </source>
</evidence>
<dbReference type="NCBIfam" id="TIGR01187">
    <property type="entry name" value="potA"/>
    <property type="match status" value="1"/>
</dbReference>
<evidence type="ECO:0000313" key="9">
    <source>
        <dbReference type="EMBL" id="TCC52870.1"/>
    </source>
</evidence>
<keyword evidence="5 7" id="KW-1278">Translocase</keyword>
<comment type="function">
    <text evidence="7">Part of the ABC transporter complex PotABCD involved in spermidine/putrescine import. Responsible for energy coupling to the transport system.</text>
</comment>
<organism evidence="9 10">
    <name type="scientific">Kribbella capetownensis</name>
    <dbReference type="NCBI Taxonomy" id="1572659"/>
    <lineage>
        <taxon>Bacteria</taxon>
        <taxon>Bacillati</taxon>
        <taxon>Actinomycetota</taxon>
        <taxon>Actinomycetes</taxon>
        <taxon>Propionibacteriales</taxon>
        <taxon>Kribbellaceae</taxon>
        <taxon>Kribbella</taxon>
    </lineage>
</organism>
<keyword evidence="4 7" id="KW-0067">ATP-binding</keyword>
<dbReference type="EMBL" id="SJKD01000001">
    <property type="protein sequence ID" value="TCC52870.1"/>
    <property type="molecule type" value="Genomic_DNA"/>
</dbReference>
<name>A0A4R0K0X1_9ACTN</name>
<dbReference type="SMART" id="SM00382">
    <property type="entry name" value="AAA"/>
    <property type="match status" value="1"/>
</dbReference>
<evidence type="ECO:0000256" key="7">
    <source>
        <dbReference type="RuleBase" id="RU364083"/>
    </source>
</evidence>
<keyword evidence="3 7" id="KW-0547">Nucleotide-binding</keyword>
<evidence type="ECO:0000256" key="3">
    <source>
        <dbReference type="ARBA" id="ARBA00022741"/>
    </source>
</evidence>
<sequence length="377" mass="41089">MTSDLVLTGISKRFGAQNAVQQIDLTVPAGAFFALLGPSGCGKTTTLRMIAGLEEPSTGTIRLGEQEITGLRPYKRPVNTVFQNYALFPHLDIFENVAFGLRRRGVKDFKPKVTEMLDLVELGAFGKRRPAQLSGGQQQRVALARALINQPQVLLLDEPLGALDLKLRRQMQIELKRIQTEVGITFVHVTHDQEEAMTMADTIAVMNGGAIEQLGTPAELYDLPATTFVANFLGQSNLLRATIIGRAEQNLIVDVQGRKVTVPLPRCRVTEGDVWMGIRPEKVFLSRAGTEQSNGVNQLRGAVVTDVSYVGVSTQYLVKLSWDQELTVFEQNTGARGTLAVGDQVDLHWQPAHTFVLDAQQDALAGVEDIDDSGGAG</sequence>
<evidence type="ECO:0000256" key="1">
    <source>
        <dbReference type="ARBA" id="ARBA00022448"/>
    </source>
</evidence>
<dbReference type="GO" id="GO:0043190">
    <property type="term" value="C:ATP-binding cassette (ABC) transporter complex"/>
    <property type="evidence" value="ECO:0007669"/>
    <property type="project" value="InterPro"/>
</dbReference>
<dbReference type="Proteomes" id="UP000293342">
    <property type="component" value="Unassembled WGS sequence"/>
</dbReference>
<dbReference type="InterPro" id="IPR003593">
    <property type="entry name" value="AAA+_ATPase"/>
</dbReference>
<evidence type="ECO:0000256" key="4">
    <source>
        <dbReference type="ARBA" id="ARBA00022840"/>
    </source>
</evidence>
<feature type="domain" description="ABC transporter" evidence="8">
    <location>
        <begin position="5"/>
        <end position="233"/>
    </location>
</feature>
<dbReference type="PROSITE" id="PS00211">
    <property type="entry name" value="ABC_TRANSPORTER_1"/>
    <property type="match status" value="1"/>
</dbReference>
<keyword evidence="1 7" id="KW-0813">Transport</keyword>
<dbReference type="InterPro" id="IPR008995">
    <property type="entry name" value="Mo/tungstate-bd_C_term_dom"/>
</dbReference>
<dbReference type="GO" id="GO:0016887">
    <property type="term" value="F:ATP hydrolysis activity"/>
    <property type="evidence" value="ECO:0007669"/>
    <property type="project" value="InterPro"/>
</dbReference>
<gene>
    <name evidence="7" type="primary">potA</name>
    <name evidence="9" type="ORF">E0H75_03740</name>
</gene>
<dbReference type="AlphaFoldDB" id="A0A4R0K0X1"/>
<comment type="caution">
    <text evidence="9">The sequence shown here is derived from an EMBL/GenBank/DDBJ whole genome shotgun (WGS) entry which is preliminary data.</text>
</comment>
<dbReference type="Gene3D" id="3.40.50.300">
    <property type="entry name" value="P-loop containing nucleotide triphosphate hydrolases"/>
    <property type="match status" value="1"/>
</dbReference>
<dbReference type="Pfam" id="PF08402">
    <property type="entry name" value="TOBE_2"/>
    <property type="match status" value="1"/>
</dbReference>
<evidence type="ECO:0000313" key="10">
    <source>
        <dbReference type="Proteomes" id="UP000293342"/>
    </source>
</evidence>
<comment type="catalytic activity">
    <reaction evidence="7">
        <text>ATP + H2O + polyamine-[polyamine-binding protein]Side 1 = ADP + phosphate + polyamineSide 2 + [polyamine-binding protein]Side 1.</text>
        <dbReference type="EC" id="7.6.2.11"/>
    </reaction>
</comment>
<reference evidence="9 10" key="1">
    <citation type="submission" date="2019-02" db="EMBL/GenBank/DDBJ databases">
        <title>Kribbella capetownensis sp. nov. and Kribbella speibonae sp. nov., isolated from soil.</title>
        <authorList>
            <person name="Curtis S.M."/>
            <person name="Norton I."/>
            <person name="Everest G.J."/>
            <person name="Meyers P.R."/>
        </authorList>
    </citation>
    <scope>NUCLEOTIDE SEQUENCE [LARGE SCALE GENOMIC DNA]</scope>
    <source>
        <strain evidence="9 10">YM53</strain>
    </source>
</reference>
<dbReference type="FunFam" id="3.40.50.300:FF:000133">
    <property type="entry name" value="Spermidine/putrescine import ATP-binding protein PotA"/>
    <property type="match status" value="1"/>
</dbReference>
<protein>
    <recommendedName>
        <fullName evidence="7">Spermidine/putrescine import ATP-binding protein PotA</fullName>
        <ecNumber evidence="7">7.6.2.11</ecNumber>
    </recommendedName>
</protein>
<dbReference type="PANTHER" id="PTHR42781:SF4">
    <property type="entry name" value="SPERMIDINE_PUTRESCINE IMPORT ATP-BINDING PROTEIN POTA"/>
    <property type="match status" value="1"/>
</dbReference>
<evidence type="ECO:0000256" key="5">
    <source>
        <dbReference type="ARBA" id="ARBA00022967"/>
    </source>
</evidence>
<dbReference type="InterPro" id="IPR005893">
    <property type="entry name" value="PotA-like"/>
</dbReference>
<comment type="subunit">
    <text evidence="7">The complex is composed of two ATP-binding proteins (PotA), two transmembrane proteins (PotB and PotC) and a solute-binding protein (PotD).</text>
</comment>
<dbReference type="InterPro" id="IPR013611">
    <property type="entry name" value="Transp-assoc_OB_typ2"/>
</dbReference>
<keyword evidence="6 7" id="KW-0472">Membrane</keyword>
<dbReference type="RefSeq" id="WP_131511602.1">
    <property type="nucleotide sequence ID" value="NZ_SJKD01000001.1"/>
</dbReference>
<dbReference type="EC" id="7.6.2.11" evidence="7"/>
<dbReference type="InterPro" id="IPR003439">
    <property type="entry name" value="ABC_transporter-like_ATP-bd"/>
</dbReference>
<dbReference type="InterPro" id="IPR017871">
    <property type="entry name" value="ABC_transporter-like_CS"/>
</dbReference>
<dbReference type="Pfam" id="PF00005">
    <property type="entry name" value="ABC_tran"/>
    <property type="match status" value="1"/>
</dbReference>
<proteinExistence type="inferred from homology"/>
<evidence type="ECO:0000256" key="6">
    <source>
        <dbReference type="ARBA" id="ARBA00023136"/>
    </source>
</evidence>
<keyword evidence="2 7" id="KW-1003">Cell membrane</keyword>
<dbReference type="GO" id="GO:0015417">
    <property type="term" value="F:ABC-type polyamine transporter activity"/>
    <property type="evidence" value="ECO:0007669"/>
    <property type="project" value="UniProtKB-EC"/>
</dbReference>
<dbReference type="OrthoDB" id="3180400at2"/>
<dbReference type="SUPFAM" id="SSF50331">
    <property type="entry name" value="MOP-like"/>
    <property type="match status" value="1"/>
</dbReference>
<accession>A0A4R0K0X1</accession>
<dbReference type="InterPro" id="IPR050093">
    <property type="entry name" value="ABC_SmlMolc_Importer"/>
</dbReference>
<keyword evidence="10" id="KW-1185">Reference proteome</keyword>